<dbReference type="Gene3D" id="3.30.930.10">
    <property type="entry name" value="Bira Bifunctional Protein, Domain 2"/>
    <property type="match status" value="1"/>
</dbReference>
<dbReference type="GO" id="GO:0004077">
    <property type="term" value="F:biotin--[biotin carboxyl-carrier protein] ligase activity"/>
    <property type="evidence" value="ECO:0007669"/>
    <property type="project" value="UniProtKB-EC"/>
</dbReference>
<proteinExistence type="inferred from homology"/>
<sequence length="324" mass="36952">MNKTQQQILTFLDDKKYVSGEDIAQKLGISRAAISKNIKALKDNYQIIVSSNSRVGYRLQEKLDLIKVDELIKVFNNINYFYSIDSTSKYAIENQAKYSENTVFISEFQTDGFGRFKRKWISPFGKNIYCTMLEIVELDISKLNGLSLVVGISIARVLKSINIEAKLKWPNDIYVDDKKIAGVIINVSAEINGRAKLFIGFGINVNMQYNEQISKDWTSIKLQSQRHANRTNLTIQIIKAIKEDLAVFINEGFTYFKNEFESLNYLKDKKFSLALVDKTYNNCNYVGLANNGEILIKNSEGNYSFSSGDISILDKSIKSKYSVF</sequence>
<evidence type="ECO:0000313" key="5">
    <source>
        <dbReference type="Proteomes" id="UP000000490"/>
    </source>
</evidence>
<dbReference type="InterPro" id="IPR013196">
    <property type="entry name" value="HTH_11"/>
</dbReference>
<dbReference type="PANTHER" id="PTHR12835">
    <property type="entry name" value="BIOTIN PROTEIN LIGASE"/>
    <property type="match status" value="1"/>
</dbReference>
<keyword evidence="1 2" id="KW-0436">Ligase</keyword>
<dbReference type="Pfam" id="PF03099">
    <property type="entry name" value="BPL_LplA_LipB"/>
    <property type="match status" value="1"/>
</dbReference>
<keyword evidence="2" id="KW-0547">Nucleotide-binding</keyword>
<keyword evidence="2" id="KW-0067">ATP-binding</keyword>
<dbReference type="PROSITE" id="PS51733">
    <property type="entry name" value="BPL_LPL_CATALYTIC"/>
    <property type="match status" value="1"/>
</dbReference>
<feature type="domain" description="BPL/LPL catalytic" evidence="3">
    <location>
        <begin position="65"/>
        <end position="249"/>
    </location>
</feature>
<reference evidence="4" key="1">
    <citation type="submission" date="2011-05" db="EMBL/GenBank/DDBJ databases">
        <authorList>
            <person name="Kuske C.R."/>
            <person name="Challacombe J.F."/>
            <person name="Siddaramappa S."/>
            <person name="Petersen J.M."/>
            <person name="Bruce D.C."/>
        </authorList>
    </citation>
    <scope>NUCLEOTIDE SEQUENCE</scope>
    <source>
        <strain evidence="4">TX077308</strain>
    </source>
</reference>
<evidence type="ECO:0000313" key="4">
    <source>
        <dbReference type="EMBL" id="AEI36239.1"/>
    </source>
</evidence>
<protein>
    <recommendedName>
        <fullName evidence="2">Bifunctional ligase/repressor BirA</fullName>
    </recommendedName>
    <alternativeName>
        <fullName evidence="2">Biotin operon repressor</fullName>
    </alternativeName>
    <alternativeName>
        <fullName evidence="2">Biotin--[acetyl-CoA-carboxylase] ligase</fullName>
        <ecNumber evidence="2">6.3.4.15</ecNumber>
    </alternativeName>
    <alternativeName>
        <fullName evidence="2">Biotin--protein ligase</fullName>
    </alternativeName>
    <alternativeName>
        <fullName evidence="2">Biotin-[acetyl-CoA carboxylase] synthetase</fullName>
    </alternativeName>
</protein>
<name>A0ABM5MAS4_FRAST</name>
<keyword evidence="2" id="KW-0805">Transcription regulation</keyword>
<dbReference type="RefSeq" id="WP_013923073.1">
    <property type="nucleotide sequence ID" value="NC_015696.1"/>
</dbReference>
<dbReference type="InterPro" id="IPR036390">
    <property type="entry name" value="WH_DNA-bd_sf"/>
</dbReference>
<dbReference type="SUPFAM" id="SSF55681">
    <property type="entry name" value="Class II aaRS and biotin synthetases"/>
    <property type="match status" value="1"/>
</dbReference>
<dbReference type="EMBL" id="CP002872">
    <property type="protein sequence ID" value="AEI36239.1"/>
    <property type="molecule type" value="Genomic_DNA"/>
</dbReference>
<dbReference type="InterPro" id="IPR030855">
    <property type="entry name" value="Bifunct_BirA"/>
</dbReference>
<organism evidence="4 5">
    <name type="scientific">Francisella salina</name>
    <dbReference type="NCBI Taxonomy" id="573569"/>
    <lineage>
        <taxon>Bacteria</taxon>
        <taxon>Pseudomonadati</taxon>
        <taxon>Pseudomonadota</taxon>
        <taxon>Gammaproteobacteria</taxon>
        <taxon>Thiotrichales</taxon>
        <taxon>Francisellaceae</taxon>
        <taxon>Francisella</taxon>
    </lineage>
</organism>
<keyword evidence="2" id="KW-0238">DNA-binding</keyword>
<dbReference type="EC" id="6.3.4.15" evidence="2"/>
<dbReference type="SUPFAM" id="SSF46785">
    <property type="entry name" value="Winged helix' DNA-binding domain"/>
    <property type="match status" value="1"/>
</dbReference>
<comment type="catalytic activity">
    <reaction evidence="2">
        <text>biotin + L-lysyl-[protein] + ATP = N(6)-biotinyl-L-lysyl-[protein] + AMP + diphosphate + H(+)</text>
        <dbReference type="Rhea" id="RHEA:11756"/>
        <dbReference type="Rhea" id="RHEA-COMP:9752"/>
        <dbReference type="Rhea" id="RHEA-COMP:10505"/>
        <dbReference type="ChEBI" id="CHEBI:15378"/>
        <dbReference type="ChEBI" id="CHEBI:29969"/>
        <dbReference type="ChEBI" id="CHEBI:30616"/>
        <dbReference type="ChEBI" id="CHEBI:33019"/>
        <dbReference type="ChEBI" id="CHEBI:57586"/>
        <dbReference type="ChEBI" id="CHEBI:83144"/>
        <dbReference type="ChEBI" id="CHEBI:456215"/>
        <dbReference type="EC" id="6.3.4.15"/>
    </reaction>
</comment>
<keyword evidence="2" id="KW-0678">Repressor</keyword>
<dbReference type="InterPro" id="IPR045864">
    <property type="entry name" value="aa-tRNA-synth_II/BPL/LPL"/>
</dbReference>
<comment type="caution">
    <text evidence="2">Lacks conserved residue(s) required for the propagation of feature annotation.</text>
</comment>
<feature type="binding site" evidence="2">
    <location>
        <position position="179"/>
    </location>
    <ligand>
        <name>biotin</name>
        <dbReference type="ChEBI" id="CHEBI:57586"/>
    </ligand>
</feature>
<comment type="function">
    <text evidence="2">Acts both as a biotin--[acetyl-CoA-carboxylase] ligase and a biotin-operon repressor. In the presence of ATP, BirA activates biotin to form the BirA-biotinyl-5'-adenylate (BirA-bio-5'-AMP or holoBirA) complex. HoloBirA can either transfer the biotinyl moiety to the biotin carboxyl carrier protein (BCCP) subunit of acetyl-CoA carboxylase, or bind to the biotin operator site and inhibit transcription of the operon.</text>
</comment>
<keyword evidence="2" id="KW-0092">Biotin</keyword>
<comment type="similarity">
    <text evidence="2">Belongs to the biotin--protein ligase family.</text>
</comment>
<evidence type="ECO:0000256" key="1">
    <source>
        <dbReference type="ARBA" id="ARBA00022598"/>
    </source>
</evidence>
<dbReference type="InterPro" id="IPR004143">
    <property type="entry name" value="BPL_LPL_catalytic"/>
</dbReference>
<dbReference type="InterPro" id="IPR036388">
    <property type="entry name" value="WH-like_DNA-bd_sf"/>
</dbReference>
<dbReference type="InterPro" id="IPR004408">
    <property type="entry name" value="Biotin_CoA_COase_ligase"/>
</dbReference>
<evidence type="ECO:0000256" key="2">
    <source>
        <dbReference type="HAMAP-Rule" id="MF_00978"/>
    </source>
</evidence>
<keyword evidence="2" id="KW-0804">Transcription</keyword>
<dbReference type="InterPro" id="IPR011991">
    <property type="entry name" value="ArsR-like_HTH"/>
</dbReference>
<evidence type="ECO:0000259" key="3">
    <source>
        <dbReference type="PROSITE" id="PS51733"/>
    </source>
</evidence>
<gene>
    <name evidence="2" type="primary">birA</name>
    <name evidence="4" type="ordered locus">F7308_1313</name>
</gene>
<dbReference type="Pfam" id="PF08279">
    <property type="entry name" value="HTH_11"/>
    <property type="match status" value="1"/>
</dbReference>
<dbReference type="PANTHER" id="PTHR12835:SF5">
    <property type="entry name" value="BIOTIN--PROTEIN LIGASE"/>
    <property type="match status" value="1"/>
</dbReference>
<dbReference type="CDD" id="cd00090">
    <property type="entry name" value="HTH_ARSR"/>
    <property type="match status" value="1"/>
</dbReference>
<dbReference type="CDD" id="cd16442">
    <property type="entry name" value="BPL"/>
    <property type="match status" value="1"/>
</dbReference>
<keyword evidence="5" id="KW-1185">Reference proteome</keyword>
<dbReference type="Gene3D" id="1.10.10.10">
    <property type="entry name" value="Winged helix-like DNA-binding domain superfamily/Winged helix DNA-binding domain"/>
    <property type="match status" value="1"/>
</dbReference>
<dbReference type="Proteomes" id="UP000000490">
    <property type="component" value="Chromosome"/>
</dbReference>
<dbReference type="NCBIfam" id="TIGR00121">
    <property type="entry name" value="birA_ligase"/>
    <property type="match status" value="1"/>
</dbReference>
<feature type="binding site" evidence="2">
    <location>
        <position position="109"/>
    </location>
    <ligand>
        <name>biotin</name>
        <dbReference type="ChEBI" id="CHEBI:57586"/>
    </ligand>
</feature>
<feature type="DNA-binding region" description="H-T-H motif" evidence="2">
    <location>
        <begin position="20"/>
        <end position="39"/>
    </location>
</feature>
<accession>A0ABM5MAS4</accession>
<dbReference type="HAMAP" id="MF_00978">
    <property type="entry name" value="Bifunct_BirA"/>
    <property type="match status" value="1"/>
</dbReference>